<dbReference type="Proteomes" id="UP001597458">
    <property type="component" value="Unassembled WGS sequence"/>
</dbReference>
<reference evidence="2" key="1">
    <citation type="journal article" date="2019" name="Int. J. Syst. Evol. Microbiol.">
        <title>The Global Catalogue of Microorganisms (GCM) 10K type strain sequencing project: providing services to taxonomists for standard genome sequencing and annotation.</title>
        <authorList>
            <consortium name="The Broad Institute Genomics Platform"/>
            <consortium name="The Broad Institute Genome Sequencing Center for Infectious Disease"/>
            <person name="Wu L."/>
            <person name="Ma J."/>
        </authorList>
    </citation>
    <scope>NUCLEOTIDE SEQUENCE [LARGE SCALE GENOMIC DNA]</scope>
    <source>
        <strain evidence="2">TISTR 2241</strain>
    </source>
</reference>
<evidence type="ECO:0000313" key="1">
    <source>
        <dbReference type="EMBL" id="MFD2617063.1"/>
    </source>
</evidence>
<evidence type="ECO:0008006" key="3">
    <source>
        <dbReference type="Google" id="ProtNLM"/>
    </source>
</evidence>
<comment type="caution">
    <text evidence="1">The sequence shown here is derived from an EMBL/GenBank/DDBJ whole genome shotgun (WGS) entry which is preliminary data.</text>
</comment>
<accession>A0ABW5PQC7</accession>
<dbReference type="SUPFAM" id="SSF158560">
    <property type="entry name" value="BH3980-like"/>
    <property type="match status" value="1"/>
</dbReference>
<protein>
    <recommendedName>
        <fullName evidence="3">Resolvase/invertase-type recombinase catalytic domain-containing protein</fullName>
    </recommendedName>
</protein>
<sequence>MYFGILLRVKSSRNELLDEIRDHLLTARKDGKTVQNIFDDEVGSLE</sequence>
<gene>
    <name evidence="1" type="ORF">ACFSTF_07025</name>
</gene>
<dbReference type="RefSeq" id="WP_181406312.1">
    <property type="nucleotide sequence ID" value="NZ_JBHUMR010000008.1"/>
</dbReference>
<name>A0ABW5PQC7_9BACI</name>
<evidence type="ECO:0000313" key="2">
    <source>
        <dbReference type="Proteomes" id="UP001597458"/>
    </source>
</evidence>
<keyword evidence="2" id="KW-1185">Reference proteome</keyword>
<organism evidence="1 2">
    <name type="scientific">Terrilactibacillus laevilacticus</name>
    <dbReference type="NCBI Taxonomy" id="1380157"/>
    <lineage>
        <taxon>Bacteria</taxon>
        <taxon>Bacillati</taxon>
        <taxon>Bacillota</taxon>
        <taxon>Bacilli</taxon>
        <taxon>Bacillales</taxon>
        <taxon>Bacillaceae</taxon>
        <taxon>Terrilactibacillus</taxon>
    </lineage>
</organism>
<proteinExistence type="predicted"/>
<dbReference type="EMBL" id="JBHUMR010000008">
    <property type="protein sequence ID" value="MFD2617063.1"/>
    <property type="molecule type" value="Genomic_DNA"/>
</dbReference>